<evidence type="ECO:0000313" key="2">
    <source>
        <dbReference type="Proteomes" id="UP000789920"/>
    </source>
</evidence>
<dbReference type="EMBL" id="CAJVQC010051494">
    <property type="protein sequence ID" value="CAG8790443.1"/>
    <property type="molecule type" value="Genomic_DNA"/>
</dbReference>
<comment type="caution">
    <text evidence="1">The sequence shown here is derived from an EMBL/GenBank/DDBJ whole genome shotgun (WGS) entry which is preliminary data.</text>
</comment>
<feature type="non-terminal residue" evidence="1">
    <location>
        <position position="1"/>
    </location>
</feature>
<reference evidence="1" key="1">
    <citation type="submission" date="2021-06" db="EMBL/GenBank/DDBJ databases">
        <authorList>
            <person name="Kallberg Y."/>
            <person name="Tangrot J."/>
            <person name="Rosling A."/>
        </authorList>
    </citation>
    <scope>NUCLEOTIDE SEQUENCE</scope>
    <source>
        <strain evidence="1">MA461A</strain>
    </source>
</reference>
<dbReference type="Proteomes" id="UP000789920">
    <property type="component" value="Unassembled WGS sequence"/>
</dbReference>
<accession>A0ACA9RF56</accession>
<protein>
    <submittedName>
        <fullName evidence="1">4425_t:CDS:1</fullName>
    </submittedName>
</protein>
<keyword evidence="2" id="KW-1185">Reference proteome</keyword>
<organism evidence="1 2">
    <name type="scientific">Racocetra persica</name>
    <dbReference type="NCBI Taxonomy" id="160502"/>
    <lineage>
        <taxon>Eukaryota</taxon>
        <taxon>Fungi</taxon>
        <taxon>Fungi incertae sedis</taxon>
        <taxon>Mucoromycota</taxon>
        <taxon>Glomeromycotina</taxon>
        <taxon>Glomeromycetes</taxon>
        <taxon>Diversisporales</taxon>
        <taxon>Gigasporaceae</taxon>
        <taxon>Racocetra</taxon>
    </lineage>
</organism>
<evidence type="ECO:0000313" key="1">
    <source>
        <dbReference type="EMBL" id="CAG8790443.1"/>
    </source>
</evidence>
<name>A0ACA9RF56_9GLOM</name>
<gene>
    <name evidence="1" type="ORF">RPERSI_LOCUS19047</name>
</gene>
<proteinExistence type="predicted"/>
<sequence length="233" mass="27113">VADQIKKLEDFCEGKVSCNKCLERARTNSKQRYEEENEKKLFDTTQNSILSSDLTQAVYDSLISIPEIDENLEGDLSESSIANKLIENIQAGDGYCYIYHTKTIHKKIKSVTVIYRCNCHADCIKKPQKHLDKEKQRDTTSRLNRYECDGYISIKVNIENKLAIIKISHRILHPRPENINVMNDIKEFITNNSSYIAAELYKKIVSNRITGFETLTQDQVYYWWSKANIVQYK</sequence>